<proteinExistence type="predicted"/>
<feature type="signal peptide" evidence="2">
    <location>
        <begin position="1"/>
        <end position="18"/>
    </location>
</feature>
<name>A0A8H4YG02_9HYPO</name>
<dbReference type="Proteomes" id="UP000573603">
    <property type="component" value="Unassembled WGS sequence"/>
</dbReference>
<dbReference type="EMBL" id="JABEVY010000833">
    <property type="protein sequence ID" value="KAF5227324.1"/>
    <property type="molecule type" value="Genomic_DNA"/>
</dbReference>
<keyword evidence="5" id="KW-1185">Reference proteome</keyword>
<dbReference type="PANTHER" id="PTHR42091">
    <property type="entry name" value="CONSERVED GLYCINE-RICH PROTEIN (AFU_ORTHOLOGUE AFUA_7G02440)"/>
    <property type="match status" value="1"/>
</dbReference>
<gene>
    <name evidence="4" type="ORF">FANTH_14790</name>
</gene>
<evidence type="ECO:0000259" key="3">
    <source>
        <dbReference type="Pfam" id="PF24866"/>
    </source>
</evidence>
<evidence type="ECO:0000313" key="4">
    <source>
        <dbReference type="EMBL" id="KAF5227324.1"/>
    </source>
</evidence>
<dbReference type="AlphaFoldDB" id="A0A8H4YG02"/>
<reference evidence="4 5" key="1">
    <citation type="journal article" date="2020" name="BMC Genomics">
        <title>Correction to: Identification and distribution of gene clusters required for synthesis of sphingolipid metabolism inhibitors in diverse species of the filamentous fungus Fusarium.</title>
        <authorList>
            <person name="Kim H.S."/>
            <person name="Lohmar J.M."/>
            <person name="Busman M."/>
            <person name="Brown D.W."/>
            <person name="Naumann T.A."/>
            <person name="Divon H.H."/>
            <person name="Lysoe E."/>
            <person name="Uhlig S."/>
            <person name="Proctor R.H."/>
        </authorList>
    </citation>
    <scope>NUCLEOTIDE SEQUENCE [LARGE SCALE GENOMIC DNA]</scope>
    <source>
        <strain evidence="4 5">NRRL 25214</strain>
    </source>
</reference>
<accession>A0A8H4YG02</accession>
<keyword evidence="2" id="KW-0732">Signal</keyword>
<dbReference type="Pfam" id="PF24866">
    <property type="entry name" value="DUF7732"/>
    <property type="match status" value="1"/>
</dbReference>
<feature type="chain" id="PRO_5034441913" description="DUF7732 domain-containing protein" evidence="2">
    <location>
        <begin position="19"/>
        <end position="245"/>
    </location>
</feature>
<feature type="compositionally biased region" description="Low complexity" evidence="1">
    <location>
        <begin position="55"/>
        <end position="85"/>
    </location>
</feature>
<comment type="caution">
    <text evidence="4">The sequence shown here is derived from an EMBL/GenBank/DDBJ whole genome shotgun (WGS) entry which is preliminary data.</text>
</comment>
<protein>
    <recommendedName>
        <fullName evidence="3">DUF7732 domain-containing protein</fullName>
    </recommendedName>
</protein>
<dbReference type="PANTHER" id="PTHR42091:SF1">
    <property type="entry name" value="CONSERVED GLYCINE-RICH PROTEIN (AFU_ORTHOLOGUE AFUA_7G02440)"/>
    <property type="match status" value="1"/>
</dbReference>
<evidence type="ECO:0000256" key="2">
    <source>
        <dbReference type="SAM" id="SignalP"/>
    </source>
</evidence>
<evidence type="ECO:0000256" key="1">
    <source>
        <dbReference type="SAM" id="MobiDB-lite"/>
    </source>
</evidence>
<feature type="region of interest" description="Disordered" evidence="1">
    <location>
        <begin position="41"/>
        <end position="85"/>
    </location>
</feature>
<organism evidence="4 5">
    <name type="scientific">Fusarium anthophilum</name>
    <dbReference type="NCBI Taxonomy" id="48485"/>
    <lineage>
        <taxon>Eukaryota</taxon>
        <taxon>Fungi</taxon>
        <taxon>Dikarya</taxon>
        <taxon>Ascomycota</taxon>
        <taxon>Pezizomycotina</taxon>
        <taxon>Sordariomycetes</taxon>
        <taxon>Hypocreomycetidae</taxon>
        <taxon>Hypocreales</taxon>
        <taxon>Nectriaceae</taxon>
        <taxon>Fusarium</taxon>
        <taxon>Fusarium fujikuroi species complex</taxon>
    </lineage>
</organism>
<sequence length="245" mass="25897">MKPNFALLLLTLIPSVVASVIDVTRGINLFKDESSSDQYELYKRRGGGKGGWRGGSISRGSSAGPSSNSGSSRGRSPQPSFSGGRYYPGGSTTSYSAGAVSPGGITPYMIDGAALMFWPGTWVDGAYVYPYNHTHQYHNETSDKDEVRDLLCGCSRYQHCTCDDNNSVQYFNELIGNGSYGALNKSIVTVAEVNGTVAILINGTLSNDTDLPDGKVSGSVITRSMVGTSHYVIVAAIVIAAVIVA</sequence>
<dbReference type="InterPro" id="IPR056634">
    <property type="entry name" value="DUF7732"/>
</dbReference>
<feature type="domain" description="DUF7732" evidence="3">
    <location>
        <begin position="86"/>
        <end position="209"/>
    </location>
</feature>
<evidence type="ECO:0000313" key="5">
    <source>
        <dbReference type="Proteomes" id="UP000573603"/>
    </source>
</evidence>